<dbReference type="PANTHER" id="PTHR10997">
    <property type="entry name" value="IMPORTIN-7, 8, 11"/>
    <property type="match status" value="1"/>
</dbReference>
<dbReference type="GO" id="GO:0006606">
    <property type="term" value="P:protein import into nucleus"/>
    <property type="evidence" value="ECO:0007669"/>
    <property type="project" value="TreeGrafter"/>
</dbReference>
<dbReference type="Proteomes" id="UP000593562">
    <property type="component" value="Unassembled WGS sequence"/>
</dbReference>
<dbReference type="InterPro" id="IPR011989">
    <property type="entry name" value="ARM-like"/>
</dbReference>
<evidence type="ECO:0000313" key="2">
    <source>
        <dbReference type="EMBL" id="KAF5737102.1"/>
    </source>
</evidence>
<dbReference type="GO" id="GO:0005049">
    <property type="term" value="F:nuclear export signal receptor activity"/>
    <property type="evidence" value="ECO:0007669"/>
    <property type="project" value="TreeGrafter"/>
</dbReference>
<name>A0A7J7CSL7_TRIWF</name>
<proteinExistence type="predicted"/>
<dbReference type="AlphaFoldDB" id="A0A7J7CSL7"/>
<dbReference type="InterPro" id="IPR016024">
    <property type="entry name" value="ARM-type_fold"/>
</dbReference>
<dbReference type="GO" id="GO:0006611">
    <property type="term" value="P:protein export from nucleus"/>
    <property type="evidence" value="ECO:0007669"/>
    <property type="project" value="TreeGrafter"/>
</dbReference>
<dbReference type="PANTHER" id="PTHR10997:SF29">
    <property type="entry name" value="ARM REPEAT SUPERFAMILY PROTEIN"/>
    <property type="match status" value="1"/>
</dbReference>
<dbReference type="SUPFAM" id="SSF48371">
    <property type="entry name" value="ARM repeat"/>
    <property type="match status" value="1"/>
</dbReference>
<evidence type="ECO:0000256" key="1">
    <source>
        <dbReference type="SAM" id="MobiDB-lite"/>
    </source>
</evidence>
<dbReference type="GO" id="GO:0005829">
    <property type="term" value="C:cytosol"/>
    <property type="evidence" value="ECO:0007669"/>
    <property type="project" value="TreeGrafter"/>
</dbReference>
<dbReference type="InParanoid" id="A0A7J7CSL7"/>
<feature type="compositionally biased region" description="Acidic residues" evidence="1">
    <location>
        <begin position="969"/>
        <end position="1015"/>
    </location>
</feature>
<keyword evidence="3" id="KW-1185">Reference proteome</keyword>
<sequence>MEAVAQIACQLNDTFSTDSDVVRTSTVALDRLSLLPSFPFGLLSIATGGESNGQRVAAATYLKNFTRRSVEGNGSDSKVSKEFKNQLMQSLLLADLQFRVVVVAEFVKQDSWPELVPQLRFAIQNSNLILEGANSQWNTINALTILHTLLRPFQYFLNPKLAKEPVPPQLELIAKEILVPMLAVFNHIVKKDLSTNGFTVIETERILLMVCKCLYFAVRSHMPSALAPNLPSLCCNLIRILDSLSCNVGPTLEDGHLLRLRVGKRSLLIFCALVTRHLKYSNKSMPDIINCTLRIVRHTTNIRKLDFLFEKILSLGFDVISHAVETGLGWRLVSPHFSFLLESAIFPILVLNEKDISEWEEDPDDYMLKNLPSDFGEVLSWREDLFTARESAINLLGVISMSKGPPMMISAKGSASLSKRKKGEKNRDHCYMGELLVFPFLSKFPLPYDANALEAGILDEQVNWHALYNYFGVLMAYGSLENYIRVQKPEYTTTLVRTRVLPLYTGPTCLPYLVASANWVLRKLAPCLPKDMTEDIYSSLLKALAMNDQGDTSWDLVRVSAVGAIAELLANDYPPPKWLPLLRFVIGRIENENDEVLFNLLSSVVEAGIESLAVHIPFAVSSLVGALLKQGHPSLDQRPGLSVFESGIATLAVMVRTWENYILQEVGPTELGEKCKSARTIIGKALSALLQQAWLAPMHSAVEEDEVSPCLLCLVDSSKLLQSVLLSVTGSDVSFELKVPELLLVWADLIADWHDWEESGDLSVFDCIKEVVNLNCKFGLKNFIVGQMPSPPAPPVPRQSIIEGIAAFVSEAISQCSSATWRVCSIVHVLLHVPIFSFETDIVKQSLVSAFSQAAFSRFREVRSNPTSMWKPLLLAISSCYLCHPGTVESVLEKDEDFEIWASALAFACTGSFELALFWKSEMELAVLALAKLVDRLLSLGNPSGLARACFCSLMETAVLLKQVHGGEDTEDEDEETDDDDDGDIEVDNEESEVDDEEMEVDDEEMEVDDEDSEDECEETEEEFLERYAKEAAALESGASVKEGDIDDQDHEIELGSLKEVNLQKTVWLLIERYHICLQQQGLPVQLVLKFLGVFPECRLFFPAI</sequence>
<evidence type="ECO:0000313" key="3">
    <source>
        <dbReference type="Proteomes" id="UP000593562"/>
    </source>
</evidence>
<reference evidence="2 3" key="1">
    <citation type="journal article" date="2020" name="Nat. Commun.">
        <title>Genome of Tripterygium wilfordii and identification of cytochrome P450 involved in triptolide biosynthesis.</title>
        <authorList>
            <person name="Tu L."/>
            <person name="Su P."/>
            <person name="Zhang Z."/>
            <person name="Gao L."/>
            <person name="Wang J."/>
            <person name="Hu T."/>
            <person name="Zhou J."/>
            <person name="Zhang Y."/>
            <person name="Zhao Y."/>
            <person name="Liu Y."/>
            <person name="Song Y."/>
            <person name="Tong Y."/>
            <person name="Lu Y."/>
            <person name="Yang J."/>
            <person name="Xu C."/>
            <person name="Jia M."/>
            <person name="Peters R.J."/>
            <person name="Huang L."/>
            <person name="Gao W."/>
        </authorList>
    </citation>
    <scope>NUCLEOTIDE SEQUENCE [LARGE SCALE GENOMIC DNA]</scope>
    <source>
        <strain evidence="3">cv. XIE 37</strain>
        <tissue evidence="2">Leaf</tissue>
    </source>
</reference>
<organism evidence="2 3">
    <name type="scientific">Tripterygium wilfordii</name>
    <name type="common">Thunder God vine</name>
    <dbReference type="NCBI Taxonomy" id="458696"/>
    <lineage>
        <taxon>Eukaryota</taxon>
        <taxon>Viridiplantae</taxon>
        <taxon>Streptophyta</taxon>
        <taxon>Embryophyta</taxon>
        <taxon>Tracheophyta</taxon>
        <taxon>Spermatophyta</taxon>
        <taxon>Magnoliopsida</taxon>
        <taxon>eudicotyledons</taxon>
        <taxon>Gunneridae</taxon>
        <taxon>Pentapetalae</taxon>
        <taxon>rosids</taxon>
        <taxon>fabids</taxon>
        <taxon>Celastrales</taxon>
        <taxon>Celastraceae</taxon>
        <taxon>Tripterygium</taxon>
    </lineage>
</organism>
<comment type="caution">
    <text evidence="2">The sequence shown here is derived from an EMBL/GenBank/DDBJ whole genome shotgun (WGS) entry which is preliminary data.</text>
</comment>
<protein>
    <submittedName>
        <fullName evidence="2">Importin beta-like SAD2 isoform X2</fullName>
    </submittedName>
</protein>
<dbReference type="Gene3D" id="1.25.10.10">
    <property type="entry name" value="Leucine-rich Repeat Variant"/>
    <property type="match status" value="1"/>
</dbReference>
<accession>A0A7J7CSL7</accession>
<gene>
    <name evidence="2" type="ORF">HS088_TW14G01259</name>
</gene>
<dbReference type="GO" id="GO:0005635">
    <property type="term" value="C:nuclear envelope"/>
    <property type="evidence" value="ECO:0007669"/>
    <property type="project" value="TreeGrafter"/>
</dbReference>
<dbReference type="FunCoup" id="A0A7J7CSL7">
    <property type="interactions" value="1399"/>
</dbReference>
<dbReference type="EMBL" id="JAAARO010000014">
    <property type="protein sequence ID" value="KAF5737102.1"/>
    <property type="molecule type" value="Genomic_DNA"/>
</dbReference>
<feature type="region of interest" description="Disordered" evidence="1">
    <location>
        <begin position="964"/>
        <end position="1015"/>
    </location>
</feature>